<dbReference type="GO" id="GO:0003691">
    <property type="term" value="F:double-stranded telomeric DNA binding"/>
    <property type="evidence" value="ECO:0007669"/>
    <property type="project" value="InterPro"/>
</dbReference>
<dbReference type="InterPro" id="IPR001005">
    <property type="entry name" value="SANT/Myb"/>
</dbReference>
<reference evidence="15" key="1">
    <citation type="submission" date="2018-01" db="EMBL/GenBank/DDBJ databases">
        <authorList>
            <person name="Mao J.F."/>
        </authorList>
    </citation>
    <scope>NUCLEOTIDE SEQUENCE</scope>
    <source>
        <strain evidence="15">Huo1</strain>
        <tissue evidence="15">Leaf</tissue>
    </source>
</reference>
<evidence type="ECO:0000256" key="2">
    <source>
        <dbReference type="ARBA" id="ARBA00004604"/>
    </source>
</evidence>
<feature type="domain" description="HTH myb-type" evidence="13">
    <location>
        <begin position="1"/>
        <end position="61"/>
    </location>
</feature>
<dbReference type="InterPro" id="IPR036388">
    <property type="entry name" value="WH-like_DNA-bd_sf"/>
</dbReference>
<feature type="domain" description="H15" evidence="14">
    <location>
        <begin position="108"/>
        <end position="176"/>
    </location>
</feature>
<evidence type="ECO:0000256" key="6">
    <source>
        <dbReference type="ARBA" id="ARBA00023125"/>
    </source>
</evidence>
<feature type="domain" description="Myb-like" evidence="12">
    <location>
        <begin position="1"/>
        <end position="57"/>
    </location>
</feature>
<dbReference type="FunFam" id="1.10.10.60:FF:000168">
    <property type="entry name" value="Telomere repeat-binding factor 1"/>
    <property type="match status" value="1"/>
</dbReference>
<dbReference type="InterPro" id="IPR017930">
    <property type="entry name" value="Myb_dom"/>
</dbReference>
<dbReference type="GO" id="GO:0005730">
    <property type="term" value="C:nucleolus"/>
    <property type="evidence" value="ECO:0007669"/>
    <property type="project" value="UniProtKB-SubCell"/>
</dbReference>
<dbReference type="Proteomes" id="UP000298416">
    <property type="component" value="Unassembled WGS sequence"/>
</dbReference>
<comment type="subcellular location">
    <subcellularLocation>
        <location evidence="1">Chromosome</location>
    </subcellularLocation>
    <subcellularLocation>
        <location evidence="2">Nucleus</location>
        <location evidence="2">Nucleolus</location>
    </subcellularLocation>
</comment>
<keyword evidence="3" id="KW-0158">Chromosome</keyword>
<evidence type="ECO:0000313" key="15">
    <source>
        <dbReference type="EMBL" id="KAG6418352.1"/>
    </source>
</evidence>
<evidence type="ECO:0000256" key="4">
    <source>
        <dbReference type="ARBA" id="ARBA00023015"/>
    </source>
</evidence>
<dbReference type="SMART" id="SM00717">
    <property type="entry name" value="SANT"/>
    <property type="match status" value="1"/>
</dbReference>
<organism evidence="15">
    <name type="scientific">Salvia splendens</name>
    <name type="common">Scarlet sage</name>
    <dbReference type="NCBI Taxonomy" id="180675"/>
    <lineage>
        <taxon>Eukaryota</taxon>
        <taxon>Viridiplantae</taxon>
        <taxon>Streptophyta</taxon>
        <taxon>Embryophyta</taxon>
        <taxon>Tracheophyta</taxon>
        <taxon>Spermatophyta</taxon>
        <taxon>Magnoliopsida</taxon>
        <taxon>eudicotyledons</taxon>
        <taxon>Gunneridae</taxon>
        <taxon>Pentapetalae</taxon>
        <taxon>asterids</taxon>
        <taxon>lamiids</taxon>
        <taxon>Lamiales</taxon>
        <taxon>Lamiaceae</taxon>
        <taxon>Nepetoideae</taxon>
        <taxon>Mentheae</taxon>
        <taxon>Salviinae</taxon>
        <taxon>Salvia</taxon>
        <taxon>Salvia subgen. Calosphace</taxon>
        <taxon>core Calosphace</taxon>
    </lineage>
</organism>
<evidence type="ECO:0000256" key="10">
    <source>
        <dbReference type="SAM" id="Coils"/>
    </source>
</evidence>
<sequence length="297" mass="33039">MGNQKLKWTSEEEEALKAGVAKYGAGKWKNILVDSEFKHKLSNRSNVDLKDKWRNMGGQGSGANSVNSRAKSITNGALIHKAQSSDLTLVPIDNVIDKPPQSPEGVRNSKKYNEMILEALSSIKDRNGPDFVSVLRFIEKKYEVPQNFRRLLSVKLRKLILQGTVEKVQKRYKIKHAPLGTKTPLPKQKVARSKPRRDTRSSITTEMEDAAKKAAHKIAEAENEELLAAEAVKEWERLLQLAEEADAVVLHLKQIIEQCNCSVLHAMEPSSLFVVIGPSFMNILVSAQLSVPVIVGG</sequence>
<feature type="region of interest" description="Disordered" evidence="11">
    <location>
        <begin position="179"/>
        <end position="204"/>
    </location>
</feature>
<dbReference type="PROSITE" id="PS51294">
    <property type="entry name" value="HTH_MYB"/>
    <property type="match status" value="1"/>
</dbReference>
<gene>
    <name evidence="15" type="ORF">SASPL_120555</name>
</gene>
<dbReference type="GO" id="GO:0006334">
    <property type="term" value="P:nucleosome assembly"/>
    <property type="evidence" value="ECO:0007669"/>
    <property type="project" value="InterPro"/>
</dbReference>
<dbReference type="InterPro" id="IPR009057">
    <property type="entry name" value="Homeodomain-like_sf"/>
</dbReference>
<keyword evidence="7" id="KW-0804">Transcription</keyword>
<dbReference type="InterPro" id="IPR036390">
    <property type="entry name" value="WH_DNA-bd_sf"/>
</dbReference>
<dbReference type="Gene3D" id="1.10.10.10">
    <property type="entry name" value="Winged helix-like DNA-binding domain superfamily/Winged helix DNA-binding domain"/>
    <property type="match status" value="1"/>
</dbReference>
<dbReference type="EMBL" id="PNBA02000007">
    <property type="protein sequence ID" value="KAG6418352.1"/>
    <property type="molecule type" value="Genomic_DNA"/>
</dbReference>
<dbReference type="PROSITE" id="PS51504">
    <property type="entry name" value="H15"/>
    <property type="match status" value="1"/>
</dbReference>
<keyword evidence="4" id="KW-0805">Transcription regulation</keyword>
<dbReference type="SMART" id="SM00526">
    <property type="entry name" value="H15"/>
    <property type="match status" value="1"/>
</dbReference>
<keyword evidence="8" id="KW-0539">Nucleus</keyword>
<dbReference type="AlphaFoldDB" id="A0A8X8ZU25"/>
<keyword evidence="5 10" id="KW-0175">Coiled coil</keyword>
<evidence type="ECO:0000259" key="12">
    <source>
        <dbReference type="PROSITE" id="PS50090"/>
    </source>
</evidence>
<comment type="caution">
    <text evidence="15">The sequence shown here is derived from an EMBL/GenBank/DDBJ whole genome shotgun (WGS) entry which is preliminary data.</text>
</comment>
<evidence type="ECO:0000256" key="5">
    <source>
        <dbReference type="ARBA" id="ARBA00023054"/>
    </source>
</evidence>
<dbReference type="Pfam" id="PF00538">
    <property type="entry name" value="Linker_histone"/>
    <property type="match status" value="1"/>
</dbReference>
<keyword evidence="16" id="KW-1185">Reference proteome</keyword>
<evidence type="ECO:0000256" key="3">
    <source>
        <dbReference type="ARBA" id="ARBA00022454"/>
    </source>
</evidence>
<dbReference type="PROSITE" id="PS50090">
    <property type="entry name" value="MYB_LIKE"/>
    <property type="match status" value="1"/>
</dbReference>
<dbReference type="CDD" id="cd11660">
    <property type="entry name" value="SANT_TRF"/>
    <property type="match status" value="1"/>
</dbReference>
<accession>A0A8X8ZU25</accession>
<keyword evidence="6" id="KW-0238">DNA-binding</keyword>
<dbReference type="InterPro" id="IPR044597">
    <property type="entry name" value="SMH1-6"/>
</dbReference>
<evidence type="ECO:0000256" key="8">
    <source>
        <dbReference type="ARBA" id="ARBA00023242"/>
    </source>
</evidence>
<dbReference type="GO" id="GO:0000786">
    <property type="term" value="C:nucleosome"/>
    <property type="evidence" value="ECO:0007669"/>
    <property type="project" value="InterPro"/>
</dbReference>
<evidence type="ECO:0000313" key="16">
    <source>
        <dbReference type="Proteomes" id="UP000298416"/>
    </source>
</evidence>
<protein>
    <recommendedName>
        <fullName evidence="9">MYB transcription factor</fullName>
    </recommendedName>
</protein>
<dbReference type="SUPFAM" id="SSF46689">
    <property type="entry name" value="Homeodomain-like"/>
    <property type="match status" value="1"/>
</dbReference>
<dbReference type="PANTHER" id="PTHR46267:SF15">
    <property type="entry name" value="WINGED HELIX-TURN-HELIX TRANSCRIPTION REPRESSOR DNA-BINDING PROTEIN-RELATED"/>
    <property type="match status" value="1"/>
</dbReference>
<evidence type="ECO:0000256" key="11">
    <source>
        <dbReference type="SAM" id="MobiDB-lite"/>
    </source>
</evidence>
<dbReference type="InterPro" id="IPR005818">
    <property type="entry name" value="Histone_H1/H5_H15"/>
</dbReference>
<dbReference type="Gene3D" id="1.10.246.220">
    <property type="match status" value="1"/>
</dbReference>
<evidence type="ECO:0000256" key="1">
    <source>
        <dbReference type="ARBA" id="ARBA00004286"/>
    </source>
</evidence>
<dbReference type="SUPFAM" id="SSF46785">
    <property type="entry name" value="Winged helix' DNA-binding domain"/>
    <property type="match status" value="1"/>
</dbReference>
<evidence type="ECO:0000256" key="7">
    <source>
        <dbReference type="ARBA" id="ARBA00023163"/>
    </source>
</evidence>
<dbReference type="Pfam" id="PF00249">
    <property type="entry name" value="Myb_DNA-binding"/>
    <property type="match status" value="1"/>
</dbReference>
<dbReference type="PANTHER" id="PTHR46267">
    <property type="entry name" value="SINGLE MYB HISTONE 4"/>
    <property type="match status" value="1"/>
</dbReference>
<proteinExistence type="predicted"/>
<feature type="coiled-coil region" evidence="10">
    <location>
        <begin position="204"/>
        <end position="238"/>
    </location>
</feature>
<evidence type="ECO:0000256" key="9">
    <source>
        <dbReference type="ARBA" id="ARBA00032813"/>
    </source>
</evidence>
<evidence type="ECO:0000259" key="14">
    <source>
        <dbReference type="PROSITE" id="PS51504"/>
    </source>
</evidence>
<reference evidence="15" key="2">
    <citation type="submission" date="2020-08" db="EMBL/GenBank/DDBJ databases">
        <title>Plant Genome Project.</title>
        <authorList>
            <person name="Zhang R.-G."/>
        </authorList>
    </citation>
    <scope>NUCLEOTIDE SEQUENCE</scope>
    <source>
        <strain evidence="15">Huo1</strain>
        <tissue evidence="15">Leaf</tissue>
    </source>
</reference>
<evidence type="ECO:0000259" key="13">
    <source>
        <dbReference type="PROSITE" id="PS51294"/>
    </source>
</evidence>
<name>A0A8X8ZU25_SALSN</name>